<dbReference type="RefSeq" id="WP_003409106.1">
    <property type="nucleotide sequence ID" value="NZ_ACOM01000005.1"/>
</dbReference>
<comment type="caution">
    <text evidence="2">The sequence shown here is derived from an EMBL/GenBank/DDBJ whole genome shotgun (WGS) entry which is preliminary data.</text>
</comment>
<proteinExistence type="predicted"/>
<dbReference type="Proteomes" id="UP000003081">
    <property type="component" value="Unassembled WGS sequence"/>
</dbReference>
<dbReference type="Gene3D" id="2.10.10.30">
    <property type="match status" value="1"/>
</dbReference>
<organism evidence="2 3">
    <name type="scientific">Clostridium butyricum E4 str. BoNT E BL5262</name>
    <dbReference type="NCBI Taxonomy" id="632245"/>
    <lineage>
        <taxon>Bacteria</taxon>
        <taxon>Bacillati</taxon>
        <taxon>Bacillota</taxon>
        <taxon>Clostridia</taxon>
        <taxon>Eubacteriales</taxon>
        <taxon>Clostridiaceae</taxon>
        <taxon>Clostridium</taxon>
    </lineage>
</organism>
<feature type="domain" description="Major tropism determinant N-terminal" evidence="1">
    <location>
        <begin position="5"/>
        <end position="41"/>
    </location>
</feature>
<evidence type="ECO:0000259" key="1">
    <source>
        <dbReference type="Pfam" id="PF18454"/>
    </source>
</evidence>
<gene>
    <name evidence="2" type="ORF">CLP_1662</name>
</gene>
<evidence type="ECO:0000313" key="2">
    <source>
        <dbReference type="EMBL" id="EEP53839.1"/>
    </source>
</evidence>
<sequence length="170" mass="16668">MAQTIKFKRGTSANLGSLTLQAGEPAFCTDNGKLYIGNGTDKVLINQNNSSAVTSVGGKTGAVTLVKGDVGLGNVDNTSDANKPISTATQTALNEKAASSHTHNYAGSSSAGGAATTALSCTGNSATSTKLATSRTIAVAGAVTGSASFDGSGNISITTTLASDIDGGTF</sequence>
<dbReference type="Pfam" id="PF18454">
    <property type="entry name" value="Mtd_N"/>
    <property type="match status" value="1"/>
</dbReference>
<dbReference type="InterPro" id="IPR041352">
    <property type="entry name" value="Mtd_N"/>
</dbReference>
<dbReference type="HOGENOM" id="CLU_1567984_0_0_9"/>
<accession>C4IFF8</accession>
<protein>
    <submittedName>
        <fullName evidence="2">Gp134</fullName>
    </submittedName>
</protein>
<name>C4IFF8_CLOBU</name>
<dbReference type="eggNOG" id="COG4675">
    <property type="taxonomic scope" value="Bacteria"/>
</dbReference>
<evidence type="ECO:0000313" key="3">
    <source>
        <dbReference type="Proteomes" id="UP000003081"/>
    </source>
</evidence>
<dbReference type="AlphaFoldDB" id="C4IFF8"/>
<keyword evidence="3" id="KW-1185">Reference proteome</keyword>
<dbReference type="EMBL" id="ACOM01000005">
    <property type="protein sequence ID" value="EEP53839.1"/>
    <property type="molecule type" value="Genomic_DNA"/>
</dbReference>
<reference evidence="2 3" key="1">
    <citation type="submission" date="2009-08" db="EMBL/GenBank/DDBJ databases">
        <authorList>
            <person name="Shrivastava S."/>
            <person name="Brinkac L.B."/>
            <person name="Brown J.L."/>
            <person name="Bruce D.B."/>
            <person name="Detter C."/>
            <person name="Green L.D."/>
            <person name="Munk C.A."/>
            <person name="Rogers Y.C."/>
            <person name="Tapia R."/>
            <person name="Sims D.R."/>
            <person name="Smith L.A."/>
            <person name="Smith T.J."/>
            <person name="Sutton G."/>
            <person name="Brettin T."/>
        </authorList>
    </citation>
    <scope>NUCLEOTIDE SEQUENCE [LARGE SCALE GENOMIC DNA]</scope>
    <source>
        <strain evidence="3">E4 str. BoNT E BL5262</strain>
    </source>
</reference>